<dbReference type="Pfam" id="PF00571">
    <property type="entry name" value="CBS"/>
    <property type="match status" value="2"/>
</dbReference>
<proteinExistence type="predicted"/>
<sequence>MNTATALTIGVVLLALNAFFVAAEFAILSARRSRIEPLADAGRRGAADALHAMEHVSVVLAFAQLGVTVCSTGLGVIAEPALAHLLEVPLGYLGLGEAAAHLLAVIVGVSFIVYLHVVIGEMLPKNLAVAKPEGAALLLAPVIRRLVRLLHPILHALDATANWILRLAKVEPKSEVASAFTAEEVATIVEHSQAEGVLVDEGGLLSGALEFSDKLARDVMIAPEQLVTLPRGVSAEEVEAAVGRTGFSRYPVGEGGELDGYLHIKDVIALPAVLRSEPVPAWRMRRLATVDGEAEVESVLSAMQASATHLAQVHEDGRLVGVVFLEDILEELVGEVRDSMQRRKGSGRN</sequence>
<dbReference type="InterPro" id="IPR000644">
    <property type="entry name" value="CBS_dom"/>
</dbReference>
<organism evidence="12 13">
    <name type="scientific">Buchananella hordeovulneris</name>
    <dbReference type="NCBI Taxonomy" id="52770"/>
    <lineage>
        <taxon>Bacteria</taxon>
        <taxon>Bacillati</taxon>
        <taxon>Actinomycetota</taxon>
        <taxon>Actinomycetes</taxon>
        <taxon>Actinomycetales</taxon>
        <taxon>Actinomycetaceae</taxon>
        <taxon>Buchananella</taxon>
    </lineage>
</organism>
<dbReference type="EMBL" id="MQVS01000005">
    <property type="protein sequence ID" value="OKL51730.1"/>
    <property type="molecule type" value="Genomic_DNA"/>
</dbReference>
<gene>
    <name evidence="12" type="ORF">BSZ40_06150</name>
</gene>
<dbReference type="InParanoid" id="A0A1Q5PWG3"/>
<keyword evidence="3 8" id="KW-0812">Transmembrane</keyword>
<feature type="domain" description="CBS" evidence="10">
    <location>
        <begin position="283"/>
        <end position="339"/>
    </location>
</feature>
<evidence type="ECO:0000256" key="2">
    <source>
        <dbReference type="ARBA" id="ARBA00022475"/>
    </source>
</evidence>
<dbReference type="InterPro" id="IPR044751">
    <property type="entry name" value="Ion_transp-like_CBS"/>
</dbReference>
<dbReference type="InterPro" id="IPR046342">
    <property type="entry name" value="CBS_dom_sf"/>
</dbReference>
<dbReference type="RefSeq" id="WP_073824310.1">
    <property type="nucleotide sequence ID" value="NZ_JAUNKL010000079.1"/>
</dbReference>
<evidence type="ECO:0000259" key="11">
    <source>
        <dbReference type="PROSITE" id="PS51846"/>
    </source>
</evidence>
<dbReference type="PROSITE" id="PS51846">
    <property type="entry name" value="CNNM"/>
    <property type="match status" value="1"/>
</dbReference>
<feature type="transmembrane region" description="Helical" evidence="9">
    <location>
        <begin position="6"/>
        <end position="28"/>
    </location>
</feature>
<dbReference type="CDD" id="cd04590">
    <property type="entry name" value="CBS_pair_CorC_HlyC_assoc"/>
    <property type="match status" value="1"/>
</dbReference>
<comment type="subcellular location">
    <subcellularLocation>
        <location evidence="1">Cell membrane</location>
        <topology evidence="1">Multi-pass membrane protein</topology>
    </subcellularLocation>
</comment>
<dbReference type="PANTHER" id="PTHR43099:SF5">
    <property type="entry name" value="HLYC_CORC FAMILY TRANSPORTER"/>
    <property type="match status" value="1"/>
</dbReference>
<evidence type="ECO:0008006" key="14">
    <source>
        <dbReference type="Google" id="ProtNLM"/>
    </source>
</evidence>
<evidence type="ECO:0000259" key="10">
    <source>
        <dbReference type="PROSITE" id="PS51371"/>
    </source>
</evidence>
<keyword evidence="5 8" id="KW-1133">Transmembrane helix</keyword>
<dbReference type="STRING" id="52770.BSZ40_06150"/>
<evidence type="ECO:0000256" key="9">
    <source>
        <dbReference type="SAM" id="Phobius"/>
    </source>
</evidence>
<evidence type="ECO:0000313" key="12">
    <source>
        <dbReference type="EMBL" id="OKL51730.1"/>
    </source>
</evidence>
<dbReference type="PANTHER" id="PTHR43099">
    <property type="entry name" value="UPF0053 PROTEIN YRKA"/>
    <property type="match status" value="1"/>
</dbReference>
<evidence type="ECO:0000256" key="3">
    <source>
        <dbReference type="ARBA" id="ARBA00022692"/>
    </source>
</evidence>
<feature type="transmembrane region" description="Helical" evidence="9">
    <location>
        <begin position="58"/>
        <end position="78"/>
    </location>
</feature>
<dbReference type="Proteomes" id="UP000185612">
    <property type="component" value="Unassembled WGS sequence"/>
</dbReference>
<dbReference type="InterPro" id="IPR002550">
    <property type="entry name" value="CNNM"/>
</dbReference>
<protein>
    <recommendedName>
        <fullName evidence="14">HlyC/CorC family transporter</fullName>
    </recommendedName>
</protein>
<dbReference type="OrthoDB" id="110231at2"/>
<keyword evidence="6 8" id="KW-0472">Membrane</keyword>
<feature type="domain" description="CNNM transmembrane" evidence="11">
    <location>
        <begin position="1"/>
        <end position="202"/>
    </location>
</feature>
<name>A0A1Q5PWG3_9ACTO</name>
<evidence type="ECO:0000256" key="6">
    <source>
        <dbReference type="ARBA" id="ARBA00023136"/>
    </source>
</evidence>
<keyword evidence="4" id="KW-0677">Repeat</keyword>
<dbReference type="GO" id="GO:0005886">
    <property type="term" value="C:plasma membrane"/>
    <property type="evidence" value="ECO:0007669"/>
    <property type="project" value="UniProtKB-SubCell"/>
</dbReference>
<evidence type="ECO:0000256" key="1">
    <source>
        <dbReference type="ARBA" id="ARBA00004651"/>
    </source>
</evidence>
<comment type="caution">
    <text evidence="12">The sequence shown here is derived from an EMBL/GenBank/DDBJ whole genome shotgun (WGS) entry which is preliminary data.</text>
</comment>
<feature type="transmembrane region" description="Helical" evidence="9">
    <location>
        <begin position="98"/>
        <end position="119"/>
    </location>
</feature>
<dbReference type="Pfam" id="PF01595">
    <property type="entry name" value="CNNM"/>
    <property type="match status" value="1"/>
</dbReference>
<evidence type="ECO:0000256" key="7">
    <source>
        <dbReference type="PROSITE-ProRule" id="PRU00703"/>
    </source>
</evidence>
<dbReference type="Gene3D" id="3.10.580.10">
    <property type="entry name" value="CBS-domain"/>
    <property type="match status" value="1"/>
</dbReference>
<accession>A0A1Q5PWG3</accession>
<dbReference type="InterPro" id="IPR051676">
    <property type="entry name" value="UPF0053_domain"/>
</dbReference>
<keyword evidence="2" id="KW-1003">Cell membrane</keyword>
<dbReference type="PROSITE" id="PS51371">
    <property type="entry name" value="CBS"/>
    <property type="match status" value="1"/>
</dbReference>
<evidence type="ECO:0000256" key="5">
    <source>
        <dbReference type="ARBA" id="ARBA00022989"/>
    </source>
</evidence>
<evidence type="ECO:0000256" key="8">
    <source>
        <dbReference type="PROSITE-ProRule" id="PRU01193"/>
    </source>
</evidence>
<dbReference type="AlphaFoldDB" id="A0A1Q5PWG3"/>
<keyword evidence="13" id="KW-1185">Reference proteome</keyword>
<dbReference type="SUPFAM" id="SSF54631">
    <property type="entry name" value="CBS-domain pair"/>
    <property type="match status" value="1"/>
</dbReference>
<keyword evidence="7" id="KW-0129">CBS domain</keyword>
<evidence type="ECO:0000256" key="4">
    <source>
        <dbReference type="ARBA" id="ARBA00022737"/>
    </source>
</evidence>
<dbReference type="SMART" id="SM00116">
    <property type="entry name" value="CBS"/>
    <property type="match status" value="2"/>
</dbReference>
<evidence type="ECO:0000313" key="13">
    <source>
        <dbReference type="Proteomes" id="UP000185612"/>
    </source>
</evidence>
<reference evidence="13" key="1">
    <citation type="submission" date="2016-12" db="EMBL/GenBank/DDBJ databases">
        <authorList>
            <person name="Meng X."/>
        </authorList>
    </citation>
    <scope>NUCLEOTIDE SEQUENCE [LARGE SCALE GENOMIC DNA]</scope>
    <source>
        <strain evidence="13">DSM 20732</strain>
    </source>
</reference>